<dbReference type="Gene3D" id="3.40.50.300">
    <property type="entry name" value="P-loop containing nucleotide triphosphate hydrolases"/>
    <property type="match status" value="1"/>
</dbReference>
<feature type="domain" description="Phosphoribulokinase/uridine kinase" evidence="1">
    <location>
        <begin position="75"/>
        <end position="161"/>
    </location>
</feature>
<proteinExistence type="predicted"/>
<protein>
    <submittedName>
        <fullName evidence="2">Unannotated protein</fullName>
    </submittedName>
</protein>
<dbReference type="EMBL" id="CAFAAY010000103">
    <property type="protein sequence ID" value="CAB4821745.1"/>
    <property type="molecule type" value="Genomic_DNA"/>
</dbReference>
<dbReference type="GO" id="GO:0016301">
    <property type="term" value="F:kinase activity"/>
    <property type="evidence" value="ECO:0007669"/>
    <property type="project" value="InterPro"/>
</dbReference>
<accession>A0A6J6ZM02</accession>
<dbReference type="GO" id="GO:0005524">
    <property type="term" value="F:ATP binding"/>
    <property type="evidence" value="ECO:0007669"/>
    <property type="project" value="InterPro"/>
</dbReference>
<dbReference type="InterPro" id="IPR027417">
    <property type="entry name" value="P-loop_NTPase"/>
</dbReference>
<gene>
    <name evidence="2" type="ORF">UFOPK3124_01073</name>
</gene>
<reference evidence="2" key="1">
    <citation type="submission" date="2020-05" db="EMBL/GenBank/DDBJ databases">
        <authorList>
            <person name="Chiriac C."/>
            <person name="Salcher M."/>
            <person name="Ghai R."/>
            <person name="Kavagutti S V."/>
        </authorList>
    </citation>
    <scope>NUCLEOTIDE SEQUENCE</scope>
</reference>
<organism evidence="2">
    <name type="scientific">freshwater metagenome</name>
    <dbReference type="NCBI Taxonomy" id="449393"/>
    <lineage>
        <taxon>unclassified sequences</taxon>
        <taxon>metagenomes</taxon>
        <taxon>ecological metagenomes</taxon>
    </lineage>
</organism>
<dbReference type="Pfam" id="PF00485">
    <property type="entry name" value="PRK"/>
    <property type="match status" value="1"/>
</dbReference>
<evidence type="ECO:0000313" key="2">
    <source>
        <dbReference type="EMBL" id="CAB4821745.1"/>
    </source>
</evidence>
<dbReference type="SUPFAM" id="SSF52540">
    <property type="entry name" value="P-loop containing nucleoside triphosphate hydrolases"/>
    <property type="match status" value="1"/>
</dbReference>
<name>A0A6J6ZM02_9ZZZZ</name>
<evidence type="ECO:0000259" key="1">
    <source>
        <dbReference type="Pfam" id="PF00485"/>
    </source>
</evidence>
<dbReference type="InterPro" id="IPR006083">
    <property type="entry name" value="PRK/URK"/>
</dbReference>
<sequence length="184" mass="19709">MADFFTQISQAVSQSPAIGDTRVLAIDGPAGAGKTTLAAHLVKVLSASGSLSVIHMDWIYDGWEGALGTPLTEKLSAIIGSLQKGETIKLDIYNWHSGVFDQVREIAPAKVLIIEGVGAAQKVIRDSGATSIWLDIAPEAGMKRVLARDGDAIEAQMKGWLITQDKYFHRDLTPQSTDFSLSAT</sequence>
<dbReference type="AlphaFoldDB" id="A0A6J6ZM02"/>